<dbReference type="EMBL" id="FRBW01000005">
    <property type="protein sequence ID" value="SHN06948.1"/>
    <property type="molecule type" value="Genomic_DNA"/>
</dbReference>
<name>A0A1M7NSG3_9HYPH</name>
<evidence type="ECO:0000313" key="1">
    <source>
        <dbReference type="EMBL" id="SHN06948.1"/>
    </source>
</evidence>
<sequence length="116" mass="12739">MPIAQITVSEKVLPALRGKSEELTDKIVQILSQDLFARPDLIQVVFTAAIAPVFGKEVLCQVFHRATEARTAEVRKAVADKLHDTLQQFTGHSVRVRLMSLESATIAASDTPETPE</sequence>
<dbReference type="Proteomes" id="UP000186002">
    <property type="component" value="Unassembled WGS sequence"/>
</dbReference>
<organism evidence="1 2">
    <name type="scientific">Roseibium suaedae</name>
    <dbReference type="NCBI Taxonomy" id="735517"/>
    <lineage>
        <taxon>Bacteria</taxon>
        <taxon>Pseudomonadati</taxon>
        <taxon>Pseudomonadota</taxon>
        <taxon>Alphaproteobacteria</taxon>
        <taxon>Hyphomicrobiales</taxon>
        <taxon>Stappiaceae</taxon>
        <taxon>Roseibium</taxon>
    </lineage>
</organism>
<dbReference type="STRING" id="735517.SAMN05444272_3947"/>
<gene>
    <name evidence="1" type="ORF">SAMN05444272_3947</name>
</gene>
<dbReference type="RefSeq" id="WP_073015065.1">
    <property type="nucleotide sequence ID" value="NZ_FRBW01000005.1"/>
</dbReference>
<proteinExistence type="predicted"/>
<protein>
    <submittedName>
        <fullName evidence="1">Uncharacterized protein</fullName>
    </submittedName>
</protein>
<dbReference type="OrthoDB" id="7873076at2"/>
<accession>A0A1M7NSG3</accession>
<keyword evidence="2" id="KW-1185">Reference proteome</keyword>
<evidence type="ECO:0000313" key="2">
    <source>
        <dbReference type="Proteomes" id="UP000186002"/>
    </source>
</evidence>
<dbReference type="AlphaFoldDB" id="A0A1M7NSG3"/>
<reference evidence="1 2" key="1">
    <citation type="submission" date="2016-11" db="EMBL/GenBank/DDBJ databases">
        <authorList>
            <person name="Jaros S."/>
            <person name="Januszkiewicz K."/>
            <person name="Wedrychowicz H."/>
        </authorList>
    </citation>
    <scope>NUCLEOTIDE SEQUENCE [LARGE SCALE GENOMIC DNA]</scope>
    <source>
        <strain evidence="1 2">DSM 22153</strain>
    </source>
</reference>